<reference evidence="3" key="2">
    <citation type="journal article" date="2021" name="PeerJ">
        <title>Extensive microbial diversity within the chicken gut microbiome revealed by metagenomics and culture.</title>
        <authorList>
            <person name="Gilroy R."/>
            <person name="Ravi A."/>
            <person name="Getino M."/>
            <person name="Pursley I."/>
            <person name="Horton D.L."/>
            <person name="Alikhan N.F."/>
            <person name="Baker D."/>
            <person name="Gharbi K."/>
            <person name="Hall N."/>
            <person name="Watson M."/>
            <person name="Adriaenssens E.M."/>
            <person name="Foster-Nyarko E."/>
            <person name="Jarju S."/>
            <person name="Secka A."/>
            <person name="Antonio M."/>
            <person name="Oren A."/>
            <person name="Chaudhuri R.R."/>
            <person name="La Ragione R."/>
            <person name="Hildebrand F."/>
            <person name="Pallen M.J."/>
        </authorList>
    </citation>
    <scope>NUCLEOTIDE SEQUENCE</scope>
    <source>
        <strain evidence="3">ChiBcec15-4380</strain>
    </source>
</reference>
<comment type="caution">
    <text evidence="3">The sequence shown here is derived from an EMBL/GenBank/DDBJ whole genome shotgun (WGS) entry which is preliminary data.</text>
</comment>
<feature type="domain" description="D-alanyl-D-alanine carboxypeptidase-like core" evidence="2">
    <location>
        <begin position="114"/>
        <end position="240"/>
    </location>
</feature>
<feature type="region of interest" description="Disordered" evidence="1">
    <location>
        <begin position="28"/>
        <end position="82"/>
    </location>
</feature>
<dbReference type="Gene3D" id="3.30.1380.10">
    <property type="match status" value="1"/>
</dbReference>
<dbReference type="EMBL" id="DVHE01000039">
    <property type="protein sequence ID" value="HIR50557.1"/>
    <property type="molecule type" value="Genomic_DNA"/>
</dbReference>
<dbReference type="InterPro" id="IPR052179">
    <property type="entry name" value="DD-CPase-like"/>
</dbReference>
<name>A0A9D1IWG3_9FIRM</name>
<protein>
    <submittedName>
        <fullName evidence="3">M15 family metallopeptidase</fullName>
    </submittedName>
</protein>
<dbReference type="Pfam" id="PF02557">
    <property type="entry name" value="VanY"/>
    <property type="match status" value="1"/>
</dbReference>
<dbReference type="PANTHER" id="PTHR34385">
    <property type="entry name" value="D-ALANYL-D-ALANINE CARBOXYPEPTIDASE"/>
    <property type="match status" value="1"/>
</dbReference>
<dbReference type="Proteomes" id="UP000824239">
    <property type="component" value="Unassembled WGS sequence"/>
</dbReference>
<evidence type="ECO:0000256" key="1">
    <source>
        <dbReference type="SAM" id="MobiDB-lite"/>
    </source>
</evidence>
<reference evidence="3" key="1">
    <citation type="submission" date="2020-10" db="EMBL/GenBank/DDBJ databases">
        <authorList>
            <person name="Gilroy R."/>
        </authorList>
    </citation>
    <scope>NUCLEOTIDE SEQUENCE</scope>
    <source>
        <strain evidence="3">ChiBcec15-4380</strain>
    </source>
</reference>
<dbReference type="GO" id="GO:0008233">
    <property type="term" value="F:peptidase activity"/>
    <property type="evidence" value="ECO:0007669"/>
    <property type="project" value="InterPro"/>
</dbReference>
<evidence type="ECO:0000313" key="4">
    <source>
        <dbReference type="Proteomes" id="UP000824239"/>
    </source>
</evidence>
<dbReference type="InterPro" id="IPR058193">
    <property type="entry name" value="VanY/YodJ_core_dom"/>
</dbReference>
<evidence type="ECO:0000313" key="3">
    <source>
        <dbReference type="EMBL" id="HIR50557.1"/>
    </source>
</evidence>
<organism evidence="3 4">
    <name type="scientific">Candidatus Avoscillospira avicola</name>
    <dbReference type="NCBI Taxonomy" id="2840706"/>
    <lineage>
        <taxon>Bacteria</taxon>
        <taxon>Bacillati</taxon>
        <taxon>Bacillota</taxon>
        <taxon>Clostridia</taxon>
        <taxon>Eubacteriales</taxon>
        <taxon>Oscillospiraceae</taxon>
        <taxon>Oscillospiraceae incertae sedis</taxon>
        <taxon>Candidatus Avoscillospira</taxon>
    </lineage>
</organism>
<gene>
    <name evidence="3" type="ORF">IAA53_04615</name>
</gene>
<proteinExistence type="predicted"/>
<dbReference type="CDD" id="cd14852">
    <property type="entry name" value="LD-carboxypeptidase"/>
    <property type="match status" value="1"/>
</dbReference>
<dbReference type="PANTHER" id="PTHR34385:SF1">
    <property type="entry name" value="PEPTIDOGLYCAN L-ALANYL-D-GLUTAMATE ENDOPEPTIDASE CWLK"/>
    <property type="match status" value="1"/>
</dbReference>
<feature type="compositionally biased region" description="Acidic residues" evidence="1">
    <location>
        <begin position="44"/>
        <end position="72"/>
    </location>
</feature>
<sequence>MLVLAAVCTVAVRWGLSDLFWAEEVPAAAVDEPAPDETAKPETPTEETVTEEPVTEVPVDEPVAEEPSEPDASDSQAGQPAEDDGVWNLLLVNRWNPLPEGYTPELAEAPGGQLVDARILPALTELLDAATAAELGPIVVAGYRTQEKQQSIYDEKIASYIAEGYTQEEAVAQAEQWVAQPGTSEHQLGLAVDINGAVYAIYPWLQEHSYEYGFIYRYPADKVDLTGVANEEWHYRYVGKEAAKAIHEQGICLEEYLEGLAAAG</sequence>
<dbReference type="InterPro" id="IPR003709">
    <property type="entry name" value="VanY-like_core_dom"/>
</dbReference>
<dbReference type="InterPro" id="IPR009045">
    <property type="entry name" value="Zn_M74/Hedgehog-like"/>
</dbReference>
<dbReference type="AlphaFoldDB" id="A0A9D1IWG3"/>
<evidence type="ECO:0000259" key="2">
    <source>
        <dbReference type="Pfam" id="PF02557"/>
    </source>
</evidence>
<dbReference type="SUPFAM" id="SSF55166">
    <property type="entry name" value="Hedgehog/DD-peptidase"/>
    <property type="match status" value="1"/>
</dbReference>
<accession>A0A9D1IWG3</accession>
<dbReference type="GO" id="GO:0006508">
    <property type="term" value="P:proteolysis"/>
    <property type="evidence" value="ECO:0007669"/>
    <property type="project" value="InterPro"/>
</dbReference>